<dbReference type="RefSeq" id="XP_005794309.1">
    <property type="nucleotide sequence ID" value="XM_005794252.1"/>
</dbReference>
<accession>R1FS00</accession>
<proteinExistence type="predicted"/>
<sequence length="186" mass="20944">RCRRRSAARPSRPEGCGRSATRTRSDCRGGRRRSSAAATRQRGGATFTRALRPFGRRSSWPSSGRGRRRRRRRRARRRRRRRPWRRRRRRRRRARSRRSRFRCGWSSTGSSPPSPGCAARGSRCPVLHPQTCRASVSFCGVAPKIHGPSQKGPLQGGRDLPFPISPSTSTVVLAVSRCPCRASSSG</sequence>
<dbReference type="EMBL" id="KB863010">
    <property type="protein sequence ID" value="EOD41880.1"/>
    <property type="molecule type" value="Genomic_DNA"/>
</dbReference>
<feature type="compositionally biased region" description="Low complexity" evidence="1">
    <location>
        <begin position="102"/>
        <end position="111"/>
    </location>
</feature>
<name>R1FS00_EMIHU</name>
<dbReference type="GeneID" id="17287150"/>
<gene>
    <name evidence="2" type="ORF">EMIHUDRAFT_431851</name>
</gene>
<reference evidence="2" key="1">
    <citation type="submission" date="2012-07" db="EMBL/GenBank/DDBJ databases">
        <title>Genome variability drives Emilianias global distribution.</title>
        <authorList>
            <consortium name="DOE Joint Genome Institute"/>
            <person name="Read B."/>
            <person name="Kegel J."/>
            <person name="Klute M."/>
            <person name="Kuo A."/>
            <person name="Lefebvre S.C."/>
            <person name="Maumus F."/>
            <person name="Mayer C."/>
            <person name="Miller J."/>
            <person name="Allen A."/>
            <person name="Bidle K."/>
            <person name="Borodovsky M."/>
            <person name="Bowler C."/>
            <person name="Brownlee C."/>
            <person name="Claverie J.-M."/>
            <person name="Cock M."/>
            <person name="De Vargas C."/>
            <person name="Elias M."/>
            <person name="Frickenhaus S."/>
            <person name="Gladyshev V.N."/>
            <person name="Gonzalez K."/>
            <person name="Guda C."/>
            <person name="Hadaegh A."/>
            <person name="Herman E."/>
            <person name="Iglesias-Rodriguez D."/>
            <person name="Jones B."/>
            <person name="Lawson T."/>
            <person name="Leese F."/>
            <person name="Lin Y.-C."/>
            <person name="Lindquist E."/>
            <person name="Lobanov A."/>
            <person name="Lucas S."/>
            <person name="Malik S.-H.B."/>
            <person name="Marsh M.E."/>
            <person name="Mock T."/>
            <person name="Monier A."/>
            <person name="Moreau H."/>
            <person name="Mueller-Roeber B."/>
            <person name="Napier J."/>
            <person name="Ogata H."/>
            <person name="Parker M."/>
            <person name="Probert I."/>
            <person name="Quesneville H."/>
            <person name="Raines C."/>
            <person name="Rensing S."/>
            <person name="Riano-Pachon D.M."/>
            <person name="Richier S."/>
            <person name="Rokitta S."/>
            <person name="Salamov A."/>
            <person name="Sarno A.F."/>
            <person name="Schmutz J."/>
            <person name="Schroeder D."/>
            <person name="Shiraiwa Y."/>
            <person name="Soanes D.M."/>
            <person name="Valentin K."/>
            <person name="Van Der Giezen M."/>
            <person name="Van Der Peer Y."/>
            <person name="Vardi A."/>
            <person name="Verret F."/>
            <person name="Von Dassow P."/>
            <person name="Wheeler G."/>
            <person name="Williams B."/>
            <person name="Wilson W."/>
            <person name="Wolfe G."/>
            <person name="Wurch L.L."/>
            <person name="Young J."/>
            <person name="Dacks J.B."/>
            <person name="Delwiche C.F."/>
            <person name="Dyhrman S."/>
            <person name="Glockner G."/>
            <person name="John U."/>
            <person name="Richards T."/>
            <person name="Worden A.Z."/>
            <person name="Zhang X."/>
            <person name="Grigoriev I.V."/>
        </authorList>
    </citation>
    <scope>NUCLEOTIDE SEQUENCE</scope>
    <source>
        <strain evidence="2">CCMP1516</strain>
    </source>
</reference>
<organism evidence="2">
    <name type="scientific">Emiliania huxleyi</name>
    <name type="common">Coccolithophore</name>
    <name type="synonym">Pontosphaera huxleyi</name>
    <dbReference type="NCBI Taxonomy" id="2903"/>
    <lineage>
        <taxon>Eukaryota</taxon>
        <taxon>Haptista</taxon>
        <taxon>Haptophyta</taxon>
        <taxon>Prymnesiophyceae</taxon>
        <taxon>Isochrysidales</taxon>
        <taxon>Noelaerhabdaceae</taxon>
        <taxon>Emiliania</taxon>
    </lineage>
</organism>
<feature type="compositionally biased region" description="Low complexity" evidence="1">
    <location>
        <begin position="35"/>
        <end position="64"/>
    </location>
</feature>
<dbReference type="KEGG" id="ehx:EMIHUDRAFT_431851"/>
<feature type="non-terminal residue" evidence="2">
    <location>
        <position position="1"/>
    </location>
</feature>
<dbReference type="HOGENOM" id="CLU_1458085_0_0_1"/>
<evidence type="ECO:0000256" key="1">
    <source>
        <dbReference type="SAM" id="MobiDB-lite"/>
    </source>
</evidence>
<feature type="region of interest" description="Disordered" evidence="1">
    <location>
        <begin position="1"/>
        <end position="121"/>
    </location>
</feature>
<dbReference type="AlphaFoldDB" id="R1FS00"/>
<protein>
    <submittedName>
        <fullName evidence="2">Uncharacterized protein</fullName>
    </submittedName>
</protein>
<evidence type="ECO:0000313" key="2">
    <source>
        <dbReference type="EMBL" id="EOD41880.1"/>
    </source>
</evidence>
<feature type="compositionally biased region" description="Basic residues" evidence="1">
    <location>
        <begin position="65"/>
        <end position="101"/>
    </location>
</feature>